<dbReference type="Pfam" id="PF00595">
    <property type="entry name" value="PDZ"/>
    <property type="match status" value="3"/>
</dbReference>
<keyword evidence="2" id="KW-0677">Repeat</keyword>
<feature type="compositionally biased region" description="Low complexity" evidence="4">
    <location>
        <begin position="851"/>
        <end position="864"/>
    </location>
</feature>
<dbReference type="CDD" id="cd06742">
    <property type="entry name" value="PDZ3_FL-whirlin-like"/>
    <property type="match status" value="1"/>
</dbReference>
<evidence type="ECO:0000256" key="4">
    <source>
        <dbReference type="SAM" id="MobiDB-lite"/>
    </source>
</evidence>
<feature type="compositionally biased region" description="Low complexity" evidence="4">
    <location>
        <begin position="799"/>
        <end position="815"/>
    </location>
</feature>
<dbReference type="SUPFAM" id="SSF50156">
    <property type="entry name" value="PDZ domain-like"/>
    <property type="match status" value="3"/>
</dbReference>
<evidence type="ECO:0000313" key="7">
    <source>
        <dbReference type="Proteomes" id="UP001558613"/>
    </source>
</evidence>
<dbReference type="CDD" id="cd06740">
    <property type="entry name" value="PDZ1_FL-whirlin"/>
    <property type="match status" value="1"/>
</dbReference>
<keyword evidence="3" id="KW-0966">Cell projection</keyword>
<protein>
    <recommendedName>
        <fullName evidence="5">PDZ domain-containing protein</fullName>
    </recommendedName>
</protein>
<feature type="domain" description="PDZ" evidence="5">
    <location>
        <begin position="973"/>
        <end position="1044"/>
    </location>
</feature>
<dbReference type="Gene3D" id="2.30.42.10">
    <property type="match status" value="3"/>
</dbReference>
<dbReference type="CDD" id="cd07356">
    <property type="entry name" value="HN_L-whirlin_R1_like"/>
    <property type="match status" value="1"/>
</dbReference>
<dbReference type="InterPro" id="IPR051844">
    <property type="entry name" value="USH2_Complex_Protein"/>
</dbReference>
<comment type="caution">
    <text evidence="6">The sequence shown here is derived from an EMBL/GenBank/DDBJ whole genome shotgun (WGS) entry which is preliminary data.</text>
</comment>
<evidence type="ECO:0000259" key="5">
    <source>
        <dbReference type="PROSITE" id="PS50106"/>
    </source>
</evidence>
<feature type="region of interest" description="Disordered" evidence="4">
    <location>
        <begin position="793"/>
        <end position="815"/>
    </location>
</feature>
<dbReference type="InterPro" id="IPR036034">
    <property type="entry name" value="PDZ_sf"/>
</dbReference>
<dbReference type="InterPro" id="IPR001478">
    <property type="entry name" value="PDZ"/>
</dbReference>
<dbReference type="EMBL" id="JAYMGO010000005">
    <property type="protein sequence ID" value="KAL1275219.1"/>
    <property type="molecule type" value="Genomic_DNA"/>
</dbReference>
<keyword evidence="7" id="KW-1185">Reference proteome</keyword>
<proteinExistence type="predicted"/>
<reference evidence="6 7" key="1">
    <citation type="submission" date="2023-09" db="EMBL/GenBank/DDBJ databases">
        <authorList>
            <person name="Wang M."/>
        </authorList>
    </citation>
    <scope>NUCLEOTIDE SEQUENCE [LARGE SCALE GENOMIC DNA]</scope>
    <source>
        <strain evidence="6">GT-2023</strain>
        <tissue evidence="6">Liver</tissue>
    </source>
</reference>
<sequence>MRSSPLFVPKQQRRLTRASFPPERQRRHLSTGSVVATRNPSEPHRPHTRSSPERSSHTSNLPTAFLLVSRRRTLLAARFSSRNALTKRIKVTITGVKSSRDLIRVCCSPLEEQCPRMSTDLERASLKSGANSLGSGGRALSVNVKKLHNALNVLLNDFEREQFIHCLNVYHAKRNVFDLVQTLKVILNTPSKRQLLPMLRLVIPRSDQLLFDQYTSEGLYLKTDLLASVKHECSEDISATNAHAGAPSVHFLLESEEAGPSHGSVRAAPVFSTATEGTAPDEIRQVTLKRSKSHEGLGFSIRGGSEHGVGIYVSLVEPGSSAEREGLRVGDQIMKVNNMVFDRVTHGEAVKVLKGSKKLSMSVCSMGRIPGGYVTNHVYTWVDPQGRSVSPPTDLLEQHSSGARLSDIQQHGPMLIPHDGADKKVNISLDDGRSLGLMIRGGAEYALGIYITGVDRGSAAEYSGLKVGDQILEVNGRSFRSISHDEAVQILKNSRHMLMTIKDVGRLPHARTVVDETKWIPSAQIAESSANSSTQSVLPVDVGAGSSGKSICCKGVVPAVGAVHAGAWSSLEEQAYMLLTDTERQTMSYYLLEYQRAHIGVEPLAMALFELFNTHAKLSLLAEVRTLIAPQDLERFDGQVLHREMEAWRARHAAQGLLRPDSICVTHPEGHSPAACQLTAAVPAYNKNECRLDGSLIPLESLNSLPDVALDKMQPSSESPPAFKPPPPPVRHASPKTQTKRPSSKLSQTNLLFTAPCRRHQENHSHSHSPRSARGSPCTIHHTASTCSVHHTPAACSQHHSSPRASSYHSSPSSGPACRDLVQFLMSRQAAALSPHPESPNRSREGTPAISPRSSPSLSPSLLMPAPPPCSPEKLDGSPSTQIQTSPLHPEPDSTEDTPQPQPRGATLSQLSDSGQTLSEDSGVDIAEAGGLSKDSSPRPGKPPFLQITADTRRAEALAHASAKQMGIMEPSLVRVPKCASTLGIAVEGGANTRQPLPRIATIQKGGSAHVCGQLRVGQVILEVNGVSLKGMEHRDATRVIAEAFKTKDKDYVDFLIGEFNSAL</sequence>
<dbReference type="PROSITE" id="PS50106">
    <property type="entry name" value="PDZ"/>
    <property type="match status" value="3"/>
</dbReference>
<evidence type="ECO:0000256" key="3">
    <source>
        <dbReference type="ARBA" id="ARBA00023273"/>
    </source>
</evidence>
<dbReference type="InterPro" id="IPR047056">
    <property type="entry name" value="Whirlin_HN-like_dom1"/>
</dbReference>
<feature type="compositionally biased region" description="Polar residues" evidence="4">
    <location>
        <begin position="907"/>
        <end position="920"/>
    </location>
</feature>
<dbReference type="PANTHER" id="PTHR23116:SF37">
    <property type="entry name" value="WHIRLIN"/>
    <property type="match status" value="1"/>
</dbReference>
<feature type="region of interest" description="Disordered" evidence="4">
    <location>
        <begin position="831"/>
        <end position="921"/>
    </location>
</feature>
<comment type="subcellular location">
    <subcellularLocation>
        <location evidence="1">Cell projection</location>
    </subcellularLocation>
</comment>
<feature type="region of interest" description="Disordered" evidence="4">
    <location>
        <begin position="1"/>
        <end position="60"/>
    </location>
</feature>
<feature type="domain" description="PDZ" evidence="5">
    <location>
        <begin position="285"/>
        <end position="356"/>
    </location>
</feature>
<feature type="region of interest" description="Disordered" evidence="4">
    <location>
        <begin position="759"/>
        <end position="778"/>
    </location>
</feature>
<gene>
    <name evidence="6" type="ORF">QQF64_028033</name>
</gene>
<feature type="compositionally biased region" description="Polar residues" evidence="4">
    <location>
        <begin position="30"/>
        <end position="40"/>
    </location>
</feature>
<dbReference type="Gene3D" id="1.20.1160.20">
    <property type="match status" value="2"/>
</dbReference>
<dbReference type="SMART" id="SM00228">
    <property type="entry name" value="PDZ"/>
    <property type="match status" value="3"/>
</dbReference>
<feature type="compositionally biased region" description="Basic and acidic residues" evidence="4">
    <location>
        <begin position="41"/>
        <end position="56"/>
    </location>
</feature>
<dbReference type="Proteomes" id="UP001558613">
    <property type="component" value="Unassembled WGS sequence"/>
</dbReference>
<dbReference type="PANTHER" id="PTHR23116">
    <property type="entry name" value="PDZ DOMAIN CONTAINING WHIRLIN AND HARMONIN-RELATED"/>
    <property type="match status" value="1"/>
</dbReference>
<evidence type="ECO:0000256" key="2">
    <source>
        <dbReference type="ARBA" id="ARBA00022737"/>
    </source>
</evidence>
<name>A0ABR3NE25_9TELE</name>
<feature type="domain" description="PDZ" evidence="5">
    <location>
        <begin position="424"/>
        <end position="494"/>
    </location>
</feature>
<dbReference type="CDD" id="cd06741">
    <property type="entry name" value="PDZ2_FL-whirlin"/>
    <property type="match status" value="1"/>
</dbReference>
<accession>A0ABR3NE25</accession>
<organism evidence="6 7">
    <name type="scientific">Cirrhinus molitorella</name>
    <name type="common">mud carp</name>
    <dbReference type="NCBI Taxonomy" id="172907"/>
    <lineage>
        <taxon>Eukaryota</taxon>
        <taxon>Metazoa</taxon>
        <taxon>Chordata</taxon>
        <taxon>Craniata</taxon>
        <taxon>Vertebrata</taxon>
        <taxon>Euteleostomi</taxon>
        <taxon>Actinopterygii</taxon>
        <taxon>Neopterygii</taxon>
        <taxon>Teleostei</taxon>
        <taxon>Ostariophysi</taxon>
        <taxon>Cypriniformes</taxon>
        <taxon>Cyprinidae</taxon>
        <taxon>Labeoninae</taxon>
        <taxon>Labeonini</taxon>
        <taxon>Cirrhinus</taxon>
    </lineage>
</organism>
<feature type="region of interest" description="Disordered" evidence="4">
    <location>
        <begin position="710"/>
        <end position="749"/>
    </location>
</feature>
<evidence type="ECO:0000313" key="6">
    <source>
        <dbReference type="EMBL" id="KAL1275219.1"/>
    </source>
</evidence>
<evidence type="ECO:0000256" key="1">
    <source>
        <dbReference type="ARBA" id="ARBA00004316"/>
    </source>
</evidence>
<feature type="compositionally biased region" description="Polar residues" evidence="4">
    <location>
        <begin position="878"/>
        <end position="887"/>
    </location>
</feature>